<dbReference type="EMBL" id="CAFBIZ010000024">
    <property type="protein sequence ID" value="CAB4846902.1"/>
    <property type="molecule type" value="Genomic_DNA"/>
</dbReference>
<proteinExistence type="predicted"/>
<dbReference type="Gene3D" id="3.40.50.10320">
    <property type="entry name" value="LmbE-like"/>
    <property type="match status" value="1"/>
</dbReference>
<evidence type="ECO:0000313" key="3">
    <source>
        <dbReference type="EMBL" id="CAB5028339.1"/>
    </source>
</evidence>
<dbReference type="InterPro" id="IPR024078">
    <property type="entry name" value="LmbE-like_dom_sf"/>
</dbReference>
<name>A0A6J7K963_9ZZZZ</name>
<dbReference type="EMBL" id="CAFBND010000077">
    <property type="protein sequence ID" value="CAB4950852.1"/>
    <property type="molecule type" value="Genomic_DNA"/>
</dbReference>
<gene>
    <name evidence="1" type="ORF">UFOPK3268_00327</name>
    <name evidence="2" type="ORF">UFOPK3752_01646</name>
    <name evidence="3" type="ORF">UFOPK4150_00724</name>
</gene>
<dbReference type="EMBL" id="CAFBPU010000011">
    <property type="protein sequence ID" value="CAB5028339.1"/>
    <property type="molecule type" value="Genomic_DNA"/>
</dbReference>
<protein>
    <submittedName>
        <fullName evidence="2">Unannotated protein</fullName>
    </submittedName>
</protein>
<dbReference type="PANTHER" id="PTHR12993:SF11">
    <property type="entry name" value="N-ACETYLGLUCOSAMINYL-PHOSPHATIDYLINOSITOL DE-N-ACETYLASE"/>
    <property type="match status" value="1"/>
</dbReference>
<dbReference type="AlphaFoldDB" id="A0A6J7K963"/>
<dbReference type="Pfam" id="PF02585">
    <property type="entry name" value="PIG-L"/>
    <property type="match status" value="1"/>
</dbReference>
<evidence type="ECO:0000313" key="2">
    <source>
        <dbReference type="EMBL" id="CAB4950852.1"/>
    </source>
</evidence>
<organism evidence="2">
    <name type="scientific">freshwater metagenome</name>
    <dbReference type="NCBI Taxonomy" id="449393"/>
    <lineage>
        <taxon>unclassified sequences</taxon>
        <taxon>metagenomes</taxon>
        <taxon>ecological metagenomes</taxon>
    </lineage>
</organism>
<accession>A0A6J7K963</accession>
<dbReference type="SUPFAM" id="SSF102588">
    <property type="entry name" value="LmbE-like"/>
    <property type="match status" value="1"/>
</dbReference>
<reference evidence="2" key="1">
    <citation type="submission" date="2020-05" db="EMBL/GenBank/DDBJ databases">
        <authorList>
            <person name="Chiriac C."/>
            <person name="Salcher M."/>
            <person name="Ghai R."/>
            <person name="Kavagutti S V."/>
        </authorList>
    </citation>
    <scope>NUCLEOTIDE SEQUENCE</scope>
</reference>
<dbReference type="PANTHER" id="PTHR12993">
    <property type="entry name" value="N-ACETYLGLUCOSAMINYL-PHOSPHATIDYLINOSITOL DE-N-ACETYLASE-RELATED"/>
    <property type="match status" value="1"/>
</dbReference>
<dbReference type="InterPro" id="IPR003737">
    <property type="entry name" value="GlcNAc_PI_deacetylase-related"/>
</dbReference>
<dbReference type="GO" id="GO:0016811">
    <property type="term" value="F:hydrolase activity, acting on carbon-nitrogen (but not peptide) bonds, in linear amides"/>
    <property type="evidence" value="ECO:0007669"/>
    <property type="project" value="TreeGrafter"/>
</dbReference>
<sequence length="228" mass="23702">MNARPQSTLLPSWGSVLAVVAHPDDESFGLGAIIDSFIATGARVSVLCLTHGEASSLHGVEGELRDLREGELRDAAQVLGITNVRLASYPDGALATIALEDLVGDVVAAAIACGAVGLIAFDISGVTGHPDHIRATEAAVAAGATSGLGVLGWTLPVEVAGRLAEEFGAPFVGHDNGEIHIAVEVSRTLQMRAVACHPSQAVPGSVLWRRLELLGDLEHLRWMSSLRA</sequence>
<evidence type="ECO:0000313" key="1">
    <source>
        <dbReference type="EMBL" id="CAB4846902.1"/>
    </source>
</evidence>